<gene>
    <name evidence="1" type="ORF">ACFO8Q_07515</name>
</gene>
<keyword evidence="2" id="KW-1185">Reference proteome</keyword>
<dbReference type="EMBL" id="JBHSHC010000051">
    <property type="protein sequence ID" value="MFC4767208.1"/>
    <property type="molecule type" value="Genomic_DNA"/>
</dbReference>
<dbReference type="Proteomes" id="UP001596002">
    <property type="component" value="Unassembled WGS sequence"/>
</dbReference>
<dbReference type="RefSeq" id="WP_380025127.1">
    <property type="nucleotide sequence ID" value="NZ_JBHSHC010000051.1"/>
</dbReference>
<evidence type="ECO:0000313" key="1">
    <source>
        <dbReference type="EMBL" id="MFC4767208.1"/>
    </source>
</evidence>
<sequence>MIQVKVIEETSVDRKKIEWRQESIKQMASLDEIWKEYHSEIFIPTKNGFESLWGYNGKLFQRIKLIVHPDM</sequence>
<evidence type="ECO:0000313" key="2">
    <source>
        <dbReference type="Proteomes" id="UP001596002"/>
    </source>
</evidence>
<proteinExistence type="predicted"/>
<organism evidence="1 2">
    <name type="scientific">Effusibacillus consociatus</name>
    <dbReference type="NCBI Taxonomy" id="1117041"/>
    <lineage>
        <taxon>Bacteria</taxon>
        <taxon>Bacillati</taxon>
        <taxon>Bacillota</taxon>
        <taxon>Bacilli</taxon>
        <taxon>Bacillales</taxon>
        <taxon>Alicyclobacillaceae</taxon>
        <taxon>Effusibacillus</taxon>
    </lineage>
</organism>
<reference evidence="2" key="1">
    <citation type="journal article" date="2019" name="Int. J. Syst. Evol. Microbiol.">
        <title>The Global Catalogue of Microorganisms (GCM) 10K type strain sequencing project: providing services to taxonomists for standard genome sequencing and annotation.</title>
        <authorList>
            <consortium name="The Broad Institute Genomics Platform"/>
            <consortium name="The Broad Institute Genome Sequencing Center for Infectious Disease"/>
            <person name="Wu L."/>
            <person name="Ma J."/>
        </authorList>
    </citation>
    <scope>NUCLEOTIDE SEQUENCE [LARGE SCALE GENOMIC DNA]</scope>
    <source>
        <strain evidence="2">WYCCWR 12678</strain>
    </source>
</reference>
<accession>A0ABV9PZY0</accession>
<name>A0ABV9PZY0_9BACL</name>
<comment type="caution">
    <text evidence="1">The sequence shown here is derived from an EMBL/GenBank/DDBJ whole genome shotgun (WGS) entry which is preliminary data.</text>
</comment>
<protein>
    <submittedName>
        <fullName evidence="1">Uncharacterized protein</fullName>
    </submittedName>
</protein>